<dbReference type="RefSeq" id="WP_184927341.1">
    <property type="nucleotide sequence ID" value="NZ_JACHMO010000001.1"/>
</dbReference>
<evidence type="ECO:0000256" key="5">
    <source>
        <dbReference type="PIRNR" id="PIRNR038994"/>
    </source>
</evidence>
<feature type="binding site" evidence="7">
    <location>
        <position position="229"/>
    </location>
    <ligand>
        <name>substrate</name>
    </ligand>
</feature>
<dbReference type="PANTHER" id="PTHR11113:SF14">
    <property type="entry name" value="N-ACETYLGLUCOSAMINE-6-PHOSPHATE DEACETYLASE"/>
    <property type="match status" value="1"/>
</dbReference>
<feature type="binding site" evidence="7">
    <location>
        <begin position="309"/>
        <end position="311"/>
    </location>
    <ligand>
        <name>substrate</name>
    </ligand>
</feature>
<feature type="binding site" evidence="7">
    <location>
        <begin position="221"/>
        <end position="222"/>
    </location>
    <ligand>
        <name>substrate</name>
    </ligand>
</feature>
<evidence type="ECO:0000313" key="10">
    <source>
        <dbReference type="EMBL" id="MBB5807256.1"/>
    </source>
</evidence>
<evidence type="ECO:0000256" key="8">
    <source>
        <dbReference type="PIRSR" id="PIRSR038994-3"/>
    </source>
</evidence>
<reference evidence="10 11" key="1">
    <citation type="submission" date="2020-08" db="EMBL/GenBank/DDBJ databases">
        <title>Sequencing the genomes of 1000 actinobacteria strains.</title>
        <authorList>
            <person name="Klenk H.-P."/>
        </authorList>
    </citation>
    <scope>NUCLEOTIDE SEQUENCE [LARGE SCALE GENOMIC DNA]</scope>
    <source>
        <strain evidence="10 11">DSM 45486</strain>
    </source>
</reference>
<dbReference type="NCBIfam" id="TIGR00221">
    <property type="entry name" value="nagA"/>
    <property type="match status" value="1"/>
</dbReference>
<dbReference type="SUPFAM" id="SSF51338">
    <property type="entry name" value="Composite domain of metallo-dependent hydrolases"/>
    <property type="match status" value="1"/>
</dbReference>
<organism evidence="10 11">
    <name type="scientific">Saccharothrix ecbatanensis</name>
    <dbReference type="NCBI Taxonomy" id="1105145"/>
    <lineage>
        <taxon>Bacteria</taxon>
        <taxon>Bacillati</taxon>
        <taxon>Actinomycetota</taxon>
        <taxon>Actinomycetes</taxon>
        <taxon>Pseudonocardiales</taxon>
        <taxon>Pseudonocardiaceae</taxon>
        <taxon>Saccharothrix</taxon>
    </lineage>
</organism>
<dbReference type="InterPro" id="IPR006680">
    <property type="entry name" value="Amidohydro-rel"/>
</dbReference>
<gene>
    <name evidence="10" type="ORF">F4560_007024</name>
</gene>
<comment type="similarity">
    <text evidence="1 5">Belongs to the metallo-dependent hydrolases superfamily. NagA family.</text>
</comment>
<dbReference type="InterPro" id="IPR011059">
    <property type="entry name" value="Metal-dep_hydrolase_composite"/>
</dbReference>
<keyword evidence="11" id="KW-1185">Reference proteome</keyword>
<dbReference type="InterPro" id="IPR003764">
    <property type="entry name" value="GlcNAc_6-P_deAcase"/>
</dbReference>
<feature type="binding site" evidence="7">
    <location>
        <position position="140"/>
    </location>
    <ligand>
        <name>substrate</name>
    </ligand>
</feature>
<dbReference type="Pfam" id="PF01979">
    <property type="entry name" value="Amidohydro_1"/>
    <property type="match status" value="1"/>
</dbReference>
<evidence type="ECO:0000256" key="6">
    <source>
        <dbReference type="PIRSR" id="PIRSR038994-1"/>
    </source>
</evidence>
<evidence type="ECO:0000256" key="2">
    <source>
        <dbReference type="ARBA" id="ARBA00022723"/>
    </source>
</evidence>
<dbReference type="InterPro" id="IPR032466">
    <property type="entry name" value="Metal_Hydrolase"/>
</dbReference>
<dbReference type="SUPFAM" id="SSF51556">
    <property type="entry name" value="Metallo-dependent hydrolases"/>
    <property type="match status" value="1"/>
</dbReference>
<evidence type="ECO:0000259" key="9">
    <source>
        <dbReference type="Pfam" id="PF01979"/>
    </source>
</evidence>
<sequence>MDTVVAAPRALLGRTITGPVSLRFRAGRIVDVVAGSPPDGAEVLTGGLLTPGLVDVQVNGAVGVDFAEVDAEGMAAVARALPRTGVTRFLPTLITAPVPVAVRQAHAVLAASATLPRHPGAKPLGVHLEGPFLSPKRAGVHDPALMVAPGPAEIDLLLNDEVLRRALRMVTLAPEQPGGLDAVRRLAAAGVLVAVGHSDATGEQTRAAAEAGARMVTHLFNAQRPLGHREPGVPGVALVDDRFTLGLIADLAHVGPDVCRLVFNAAGHRVALVTDAVAAAGMPPGRYQLGGADVLLTEDGVPRSPEGTIAGSALTLDRAVRNIVSVGVDVADALASATIVPADVIGEPTLGRLEPGAVADLVWWDDDLRPRKVWVDGEVVFDSTGLDSSALGSPALGSTALYDNPSVRMAAAGQ</sequence>
<keyword evidence="2 8" id="KW-0479">Metal-binding</keyword>
<feature type="binding site" evidence="8">
    <location>
        <position position="218"/>
    </location>
    <ligand>
        <name>Zn(2+)</name>
        <dbReference type="ChEBI" id="CHEBI:29105"/>
    </ligand>
</feature>
<dbReference type="GO" id="GO:0008448">
    <property type="term" value="F:N-acetylglucosamine-6-phosphate deacetylase activity"/>
    <property type="evidence" value="ECO:0007669"/>
    <property type="project" value="UniProtKB-EC"/>
</dbReference>
<evidence type="ECO:0000313" key="11">
    <source>
        <dbReference type="Proteomes" id="UP000552097"/>
    </source>
</evidence>
<dbReference type="GO" id="GO:0006046">
    <property type="term" value="P:N-acetylglucosamine catabolic process"/>
    <property type="evidence" value="ECO:0007669"/>
    <property type="project" value="TreeGrafter"/>
</dbReference>
<dbReference type="Proteomes" id="UP000552097">
    <property type="component" value="Unassembled WGS sequence"/>
</dbReference>
<evidence type="ECO:0000256" key="1">
    <source>
        <dbReference type="ARBA" id="ARBA00010716"/>
    </source>
</evidence>
<dbReference type="CDD" id="cd00854">
    <property type="entry name" value="NagA"/>
    <property type="match status" value="1"/>
</dbReference>
<dbReference type="AlphaFoldDB" id="A0A7W9HS93"/>
<feature type="binding site" evidence="8">
    <location>
        <position position="197"/>
    </location>
    <ligand>
        <name>Zn(2+)</name>
        <dbReference type="ChEBI" id="CHEBI:29105"/>
    </ligand>
</feature>
<comment type="cofactor">
    <cofactor evidence="8">
        <name>a divalent metal cation</name>
        <dbReference type="ChEBI" id="CHEBI:60240"/>
    </cofactor>
    <text evidence="8">Binds 1 divalent metal cation per subunit.</text>
</comment>
<evidence type="ECO:0000256" key="3">
    <source>
        <dbReference type="ARBA" id="ARBA00022801"/>
    </source>
</evidence>
<name>A0A7W9HS93_9PSEU</name>
<dbReference type="GO" id="GO:0046872">
    <property type="term" value="F:metal ion binding"/>
    <property type="evidence" value="ECO:0007669"/>
    <property type="project" value="UniProtKB-KW"/>
</dbReference>
<dbReference type="PIRSF" id="PIRSF038994">
    <property type="entry name" value="NagA"/>
    <property type="match status" value="1"/>
</dbReference>
<accession>A0A7W9HS93</accession>
<protein>
    <submittedName>
        <fullName evidence="10">N-acetylglucosamine-6-phosphate deacetylase</fullName>
        <ecNumber evidence="10">3.5.1.25</ecNumber>
    </submittedName>
</protein>
<feature type="domain" description="Amidohydrolase-related" evidence="9">
    <location>
        <begin position="49"/>
        <end position="380"/>
    </location>
</feature>
<dbReference type="EC" id="3.5.1.25" evidence="10"/>
<evidence type="ECO:0000256" key="4">
    <source>
        <dbReference type="ARBA" id="ARBA00023277"/>
    </source>
</evidence>
<keyword evidence="3 5" id="KW-0378">Hydrolase</keyword>
<keyword evidence="4 5" id="KW-0119">Carbohydrate metabolism</keyword>
<dbReference type="Gene3D" id="3.20.20.140">
    <property type="entry name" value="Metal-dependent hydrolases"/>
    <property type="match status" value="1"/>
</dbReference>
<feature type="binding site" evidence="8">
    <location>
        <position position="129"/>
    </location>
    <ligand>
        <name>Zn(2+)</name>
        <dbReference type="ChEBI" id="CHEBI:29105"/>
    </ligand>
</feature>
<evidence type="ECO:0000256" key="7">
    <source>
        <dbReference type="PIRSR" id="PIRSR038994-2"/>
    </source>
</evidence>
<feature type="binding site" evidence="7">
    <location>
        <position position="253"/>
    </location>
    <ligand>
        <name>substrate</name>
    </ligand>
</feature>
<proteinExistence type="inferred from homology"/>
<feature type="active site" description="Proton donor/acceptor" evidence="6">
    <location>
        <position position="275"/>
    </location>
</feature>
<dbReference type="EMBL" id="JACHMO010000001">
    <property type="protein sequence ID" value="MBB5807256.1"/>
    <property type="molecule type" value="Genomic_DNA"/>
</dbReference>
<comment type="caution">
    <text evidence="10">The sequence shown here is derived from an EMBL/GenBank/DDBJ whole genome shotgun (WGS) entry which is preliminary data.</text>
</comment>
<dbReference type="PANTHER" id="PTHR11113">
    <property type="entry name" value="N-ACETYLGLUCOSAMINE-6-PHOSPHATE DEACETYLASE"/>
    <property type="match status" value="1"/>
</dbReference>
<dbReference type="Gene3D" id="2.30.40.10">
    <property type="entry name" value="Urease, subunit C, domain 1"/>
    <property type="match status" value="1"/>
</dbReference>